<proteinExistence type="predicted"/>
<organism evidence="1 2">
    <name type="scientific">Reticulomyxa filosa</name>
    <dbReference type="NCBI Taxonomy" id="46433"/>
    <lineage>
        <taxon>Eukaryota</taxon>
        <taxon>Sar</taxon>
        <taxon>Rhizaria</taxon>
        <taxon>Retaria</taxon>
        <taxon>Foraminifera</taxon>
        <taxon>Monothalamids</taxon>
        <taxon>Reticulomyxidae</taxon>
        <taxon>Reticulomyxa</taxon>
    </lineage>
</organism>
<reference evidence="1 2" key="1">
    <citation type="journal article" date="2013" name="Curr. Biol.">
        <title>The Genome of the Foraminiferan Reticulomyxa filosa.</title>
        <authorList>
            <person name="Glockner G."/>
            <person name="Hulsmann N."/>
            <person name="Schleicher M."/>
            <person name="Noegel A.A."/>
            <person name="Eichinger L."/>
            <person name="Gallinger C."/>
            <person name="Pawlowski J."/>
            <person name="Sierra R."/>
            <person name="Euteneuer U."/>
            <person name="Pillet L."/>
            <person name="Moustafa A."/>
            <person name="Platzer M."/>
            <person name="Groth M."/>
            <person name="Szafranski K."/>
            <person name="Schliwa M."/>
        </authorList>
    </citation>
    <scope>NUCLEOTIDE SEQUENCE [LARGE SCALE GENOMIC DNA]</scope>
</reference>
<protein>
    <submittedName>
        <fullName evidence="1">Uncharacterized protein</fullName>
    </submittedName>
</protein>
<accession>X6MXG6</accession>
<comment type="caution">
    <text evidence="1">The sequence shown here is derived from an EMBL/GenBank/DDBJ whole genome shotgun (WGS) entry which is preliminary data.</text>
</comment>
<name>X6MXG6_RETFI</name>
<sequence length="191" mass="22674">MHILHFQQRSSNGIINHWMAQWQQQQQLSAYYQGGLKDDRINNNINFNQENIPPVADDSSYKSKNKNMFMINGKRKKKQRIRIKKYIKKIYFLKQIKNRKTNLDSRILKQLKCTLPEPEYGSKYIQKLLDNLSVPIRHIEQLFMLLYCDDTDVYLCQVVSGNYVIQKLLEITCENLRHKTRATTKEAFGTT</sequence>
<dbReference type="InterPro" id="IPR011989">
    <property type="entry name" value="ARM-like"/>
</dbReference>
<evidence type="ECO:0000313" key="1">
    <source>
        <dbReference type="EMBL" id="ETO18177.1"/>
    </source>
</evidence>
<keyword evidence="2" id="KW-1185">Reference proteome</keyword>
<evidence type="ECO:0000313" key="2">
    <source>
        <dbReference type="Proteomes" id="UP000023152"/>
    </source>
</evidence>
<dbReference type="Proteomes" id="UP000023152">
    <property type="component" value="Unassembled WGS sequence"/>
</dbReference>
<gene>
    <name evidence="1" type="ORF">RFI_19102</name>
</gene>
<dbReference type="Gene3D" id="1.25.10.10">
    <property type="entry name" value="Leucine-rich Repeat Variant"/>
    <property type="match status" value="1"/>
</dbReference>
<dbReference type="EMBL" id="ASPP01015359">
    <property type="protein sequence ID" value="ETO18177.1"/>
    <property type="molecule type" value="Genomic_DNA"/>
</dbReference>
<dbReference type="OrthoDB" id="668540at2759"/>
<dbReference type="AlphaFoldDB" id="X6MXG6"/>